<comment type="subcellular location">
    <subcellularLocation>
        <location evidence="1">Membrane</location>
    </subcellularLocation>
</comment>
<proteinExistence type="predicted"/>
<name>A0A0M3HUR1_ASCLU</name>
<accession>A0A0M3HUR1</accession>
<evidence type="ECO:0000256" key="3">
    <source>
        <dbReference type="ARBA" id="ARBA00022989"/>
    </source>
</evidence>
<keyword evidence="5" id="KW-0325">Glycoprotein</keyword>
<sequence>MPVFKVSPERLKSIRSWARHKLGIDERCITDYSAAMLYSHVTLLMLRVVDVVAKTTVQQSARMLVADVPGDIQIGALFPLHHQIAGTEGCGQIWEQYGIQRTEIALSTIAELNNHLPFKLGISIRQVLFKPA</sequence>
<dbReference type="AlphaFoldDB" id="A0A0M3HUR1"/>
<keyword evidence="4" id="KW-0472">Membrane</keyword>
<organism evidence="6 7">
    <name type="scientific">Ascaris lumbricoides</name>
    <name type="common">Giant roundworm</name>
    <dbReference type="NCBI Taxonomy" id="6252"/>
    <lineage>
        <taxon>Eukaryota</taxon>
        <taxon>Metazoa</taxon>
        <taxon>Ecdysozoa</taxon>
        <taxon>Nematoda</taxon>
        <taxon>Chromadorea</taxon>
        <taxon>Rhabditida</taxon>
        <taxon>Spirurina</taxon>
        <taxon>Ascaridomorpha</taxon>
        <taxon>Ascaridoidea</taxon>
        <taxon>Ascarididae</taxon>
        <taxon>Ascaris</taxon>
    </lineage>
</organism>
<evidence type="ECO:0000256" key="2">
    <source>
        <dbReference type="ARBA" id="ARBA00022692"/>
    </source>
</evidence>
<evidence type="ECO:0000313" key="7">
    <source>
        <dbReference type="WBParaSite" id="ALUE_0000657101-mRNA-1"/>
    </source>
</evidence>
<evidence type="ECO:0000256" key="5">
    <source>
        <dbReference type="ARBA" id="ARBA00023180"/>
    </source>
</evidence>
<protein>
    <submittedName>
        <fullName evidence="7">AraC family transcriptional regulator</fullName>
    </submittedName>
</protein>
<dbReference type="GO" id="GO:0004930">
    <property type="term" value="F:G protein-coupled receptor activity"/>
    <property type="evidence" value="ECO:0007669"/>
    <property type="project" value="InterPro"/>
</dbReference>
<evidence type="ECO:0000256" key="4">
    <source>
        <dbReference type="ARBA" id="ARBA00023136"/>
    </source>
</evidence>
<reference evidence="7" key="1">
    <citation type="submission" date="2017-02" db="UniProtKB">
        <authorList>
            <consortium name="WormBaseParasite"/>
        </authorList>
    </citation>
    <scope>IDENTIFICATION</scope>
</reference>
<evidence type="ECO:0000313" key="6">
    <source>
        <dbReference type="Proteomes" id="UP000036681"/>
    </source>
</evidence>
<dbReference type="WBParaSite" id="ALUE_0000657101-mRNA-1">
    <property type="protein sequence ID" value="ALUE_0000657101-mRNA-1"/>
    <property type="gene ID" value="ALUE_0000657101"/>
</dbReference>
<dbReference type="InterPro" id="IPR000337">
    <property type="entry name" value="GPCR_3"/>
</dbReference>
<keyword evidence="2" id="KW-0812">Transmembrane</keyword>
<dbReference type="Proteomes" id="UP000036681">
    <property type="component" value="Unplaced"/>
</dbReference>
<keyword evidence="3" id="KW-1133">Transmembrane helix</keyword>
<evidence type="ECO:0000256" key="1">
    <source>
        <dbReference type="ARBA" id="ARBA00004370"/>
    </source>
</evidence>
<dbReference type="Gene3D" id="3.40.50.2300">
    <property type="match status" value="1"/>
</dbReference>
<keyword evidence="6" id="KW-1185">Reference proteome</keyword>
<dbReference type="PRINTS" id="PR00248">
    <property type="entry name" value="GPCRMGR"/>
</dbReference>
<dbReference type="GO" id="GO:0016020">
    <property type="term" value="C:membrane"/>
    <property type="evidence" value="ECO:0007669"/>
    <property type="project" value="UniProtKB-SubCell"/>
</dbReference>